<gene>
    <name evidence="2" type="ORF">EV192_105347</name>
</gene>
<accession>A0A4R2JIM2</accession>
<sequence length="85" mass="9370">MTFPELFRLPATVDLTTAANALGIHVQTAYKLLRSNAFPCSVLRLGRRYRVPTRALLLALRIEEIPVQLDDVTTGAAFAARSIES</sequence>
<evidence type="ECO:0000259" key="1">
    <source>
        <dbReference type="Pfam" id="PF12728"/>
    </source>
</evidence>
<feature type="domain" description="Helix-turn-helix" evidence="1">
    <location>
        <begin position="16"/>
        <end position="57"/>
    </location>
</feature>
<comment type="caution">
    <text evidence="2">The sequence shown here is derived from an EMBL/GenBank/DDBJ whole genome shotgun (WGS) entry which is preliminary data.</text>
</comment>
<dbReference type="EMBL" id="SLWS01000005">
    <property type="protein sequence ID" value="TCO58282.1"/>
    <property type="molecule type" value="Genomic_DNA"/>
</dbReference>
<organism evidence="2 3">
    <name type="scientific">Actinocrispum wychmicini</name>
    <dbReference type="NCBI Taxonomy" id="1213861"/>
    <lineage>
        <taxon>Bacteria</taxon>
        <taxon>Bacillati</taxon>
        <taxon>Actinomycetota</taxon>
        <taxon>Actinomycetes</taxon>
        <taxon>Pseudonocardiales</taxon>
        <taxon>Pseudonocardiaceae</taxon>
        <taxon>Actinocrispum</taxon>
    </lineage>
</organism>
<evidence type="ECO:0000313" key="2">
    <source>
        <dbReference type="EMBL" id="TCO58282.1"/>
    </source>
</evidence>
<dbReference type="OrthoDB" id="3541350at2"/>
<protein>
    <submittedName>
        <fullName evidence="2">Helix-turn-helix protein</fullName>
    </submittedName>
</protein>
<proteinExistence type="predicted"/>
<evidence type="ECO:0000313" key="3">
    <source>
        <dbReference type="Proteomes" id="UP000295680"/>
    </source>
</evidence>
<dbReference type="Proteomes" id="UP000295680">
    <property type="component" value="Unassembled WGS sequence"/>
</dbReference>
<keyword evidence="3" id="KW-1185">Reference proteome</keyword>
<reference evidence="2 3" key="1">
    <citation type="submission" date="2019-03" db="EMBL/GenBank/DDBJ databases">
        <title>Genomic Encyclopedia of Type Strains, Phase IV (KMG-IV): sequencing the most valuable type-strain genomes for metagenomic binning, comparative biology and taxonomic classification.</title>
        <authorList>
            <person name="Goeker M."/>
        </authorList>
    </citation>
    <scope>NUCLEOTIDE SEQUENCE [LARGE SCALE GENOMIC DNA]</scope>
    <source>
        <strain evidence="2 3">DSM 45934</strain>
    </source>
</reference>
<dbReference type="AlphaFoldDB" id="A0A4R2JIM2"/>
<name>A0A4R2JIM2_9PSEU</name>
<dbReference type="InterPro" id="IPR041657">
    <property type="entry name" value="HTH_17"/>
</dbReference>
<dbReference type="Pfam" id="PF12728">
    <property type="entry name" value="HTH_17"/>
    <property type="match status" value="1"/>
</dbReference>